<reference evidence="1 2" key="1">
    <citation type="submission" date="2018-01" db="EMBL/GenBank/DDBJ databases">
        <title>Whole genome analyses suggest that Burkholderia sensu lato contains two further novel genera in the rhizoxinica-symbiotica group Mycetohabitans gen. nov., and Trinickia gen. nov.: implications for the evolution of diazotrophy and nodulation in the Burkholderiaceae.</title>
        <authorList>
            <person name="Estrada-de los Santos P."/>
            <person name="Palmer M."/>
            <person name="Chavez-Ramirez B."/>
            <person name="Beukes C."/>
            <person name="Steenkamp E.T."/>
            <person name="Hirsch A.M."/>
            <person name="Manyaka P."/>
            <person name="Maluk M."/>
            <person name="Lafos M."/>
            <person name="Crook M."/>
            <person name="Gross E."/>
            <person name="Simon M.F."/>
            <person name="Bueno dos Reis Junior F."/>
            <person name="Poole P.S."/>
            <person name="Venter S.N."/>
            <person name="James E.K."/>
        </authorList>
    </citation>
    <scope>NUCLEOTIDE SEQUENCE [LARGE SCALE GENOMIC DNA]</scope>
    <source>
        <strain evidence="1 2">GIMN1.004</strain>
    </source>
</reference>
<proteinExistence type="predicted"/>
<dbReference type="Proteomes" id="UP000235616">
    <property type="component" value="Unassembled WGS sequence"/>
</dbReference>
<dbReference type="EMBL" id="PNYA01000020">
    <property type="protein sequence ID" value="PMS17186.1"/>
    <property type="molecule type" value="Genomic_DNA"/>
</dbReference>
<dbReference type="AlphaFoldDB" id="A0A2N7VJ51"/>
<gene>
    <name evidence="1" type="ORF">C0Z18_20670</name>
</gene>
<accession>A0A2N7VJ51</accession>
<sequence>MRSRVGVKRFATAVLIPAVRSGLNIPDMEMQCQTDSRTVFHFFPIYGTFNNSFSLEVATLSTPMLNRSTRLIDTEKRKWIYMEILDY</sequence>
<evidence type="ECO:0000313" key="2">
    <source>
        <dbReference type="Proteomes" id="UP000235616"/>
    </source>
</evidence>
<organism evidence="1 2">
    <name type="scientific">Trinickia dabaoshanensis</name>
    <dbReference type="NCBI Taxonomy" id="564714"/>
    <lineage>
        <taxon>Bacteria</taxon>
        <taxon>Pseudomonadati</taxon>
        <taxon>Pseudomonadota</taxon>
        <taxon>Betaproteobacteria</taxon>
        <taxon>Burkholderiales</taxon>
        <taxon>Burkholderiaceae</taxon>
        <taxon>Trinickia</taxon>
    </lineage>
</organism>
<keyword evidence="2" id="KW-1185">Reference proteome</keyword>
<evidence type="ECO:0000313" key="1">
    <source>
        <dbReference type="EMBL" id="PMS17186.1"/>
    </source>
</evidence>
<name>A0A2N7VJ51_9BURK</name>
<protein>
    <submittedName>
        <fullName evidence="1">Uncharacterized protein</fullName>
    </submittedName>
</protein>
<comment type="caution">
    <text evidence="1">The sequence shown here is derived from an EMBL/GenBank/DDBJ whole genome shotgun (WGS) entry which is preliminary data.</text>
</comment>